<evidence type="ECO:0008006" key="5">
    <source>
        <dbReference type="Google" id="ProtNLM"/>
    </source>
</evidence>
<protein>
    <recommendedName>
        <fullName evidence="5">IST1-like protein</fullName>
    </recommendedName>
</protein>
<dbReference type="EMBL" id="CM004397">
    <property type="protein sequence ID" value="OAY36758.1"/>
    <property type="molecule type" value="Genomic_DNA"/>
</dbReference>
<dbReference type="Gene3D" id="1.20.1260.60">
    <property type="entry name" value="Vacuolar protein sorting-associated protein Ist1"/>
    <property type="match status" value="1"/>
</dbReference>
<dbReference type="PANTHER" id="PTHR12161">
    <property type="entry name" value="IST1 FAMILY MEMBER"/>
    <property type="match status" value="1"/>
</dbReference>
<evidence type="ECO:0000256" key="1">
    <source>
        <dbReference type="ARBA" id="ARBA00005536"/>
    </source>
</evidence>
<organism evidence="3 4">
    <name type="scientific">Manihot esculenta</name>
    <name type="common">Cassava</name>
    <name type="synonym">Jatropha manihot</name>
    <dbReference type="NCBI Taxonomy" id="3983"/>
    <lineage>
        <taxon>Eukaryota</taxon>
        <taxon>Viridiplantae</taxon>
        <taxon>Streptophyta</taxon>
        <taxon>Embryophyta</taxon>
        <taxon>Tracheophyta</taxon>
        <taxon>Spermatophyta</taxon>
        <taxon>Magnoliopsida</taxon>
        <taxon>eudicotyledons</taxon>
        <taxon>Gunneridae</taxon>
        <taxon>Pentapetalae</taxon>
        <taxon>rosids</taxon>
        <taxon>fabids</taxon>
        <taxon>Malpighiales</taxon>
        <taxon>Euphorbiaceae</taxon>
        <taxon>Crotonoideae</taxon>
        <taxon>Manihoteae</taxon>
        <taxon>Manihot</taxon>
    </lineage>
</organism>
<feature type="compositionally biased region" description="Basic residues" evidence="2">
    <location>
        <begin position="295"/>
        <end position="304"/>
    </location>
</feature>
<evidence type="ECO:0000313" key="3">
    <source>
        <dbReference type="EMBL" id="OAY36758.1"/>
    </source>
</evidence>
<evidence type="ECO:0000256" key="2">
    <source>
        <dbReference type="SAM" id="MobiDB-lite"/>
    </source>
</evidence>
<dbReference type="InterPro" id="IPR042277">
    <property type="entry name" value="IST1-like"/>
</dbReference>
<dbReference type="PANTHER" id="PTHR12161:SF60">
    <property type="entry name" value="REGULATOR OF VPS4 ACTIVITY IN THE MVB PATHWAY PROTEIN"/>
    <property type="match status" value="1"/>
</dbReference>
<dbReference type="AlphaFoldDB" id="A0A2C9UYE0"/>
<dbReference type="FunFam" id="1.20.1260.60:FF:000002">
    <property type="entry name" value="Vacuolar protein sorting-associated protein IST1"/>
    <property type="match status" value="1"/>
</dbReference>
<gene>
    <name evidence="3" type="ORF">MANES_11G045800v8</name>
</gene>
<dbReference type="Pfam" id="PF03398">
    <property type="entry name" value="Ist1"/>
    <property type="match status" value="1"/>
</dbReference>
<feature type="region of interest" description="Disordered" evidence="2">
    <location>
        <begin position="383"/>
        <end position="424"/>
    </location>
</feature>
<accession>A0A2C9UYE0</accession>
<dbReference type="InterPro" id="IPR005061">
    <property type="entry name" value="Ist1"/>
</dbReference>
<dbReference type="Proteomes" id="UP000091857">
    <property type="component" value="Chromosome 11"/>
</dbReference>
<name>A0A2C9UYE0_MANES</name>
<feature type="region of interest" description="Disordered" evidence="2">
    <location>
        <begin position="293"/>
        <end position="366"/>
    </location>
</feature>
<evidence type="ECO:0000313" key="4">
    <source>
        <dbReference type="Proteomes" id="UP000091857"/>
    </source>
</evidence>
<feature type="region of interest" description="Disordered" evidence="2">
    <location>
        <begin position="184"/>
        <end position="223"/>
    </location>
</feature>
<dbReference type="STRING" id="3983.A0A2C9UYE0"/>
<comment type="similarity">
    <text evidence="1">Belongs to the IST1 family.</text>
</comment>
<proteinExistence type="inferred from homology"/>
<feature type="compositionally biased region" description="Basic and acidic residues" evidence="2">
    <location>
        <begin position="318"/>
        <end position="330"/>
    </location>
</feature>
<reference evidence="4" key="1">
    <citation type="journal article" date="2016" name="Nat. Biotechnol.">
        <title>Sequencing wild and cultivated cassava and related species reveals extensive interspecific hybridization and genetic diversity.</title>
        <authorList>
            <person name="Bredeson J.V."/>
            <person name="Lyons J.B."/>
            <person name="Prochnik S.E."/>
            <person name="Wu G.A."/>
            <person name="Ha C.M."/>
            <person name="Edsinger-Gonzales E."/>
            <person name="Grimwood J."/>
            <person name="Schmutz J."/>
            <person name="Rabbi I.Y."/>
            <person name="Egesi C."/>
            <person name="Nauluvula P."/>
            <person name="Lebot V."/>
            <person name="Ndunguru J."/>
            <person name="Mkamilo G."/>
            <person name="Bart R.S."/>
            <person name="Setter T.L."/>
            <person name="Gleadow R.M."/>
            <person name="Kulakow P."/>
            <person name="Ferguson M.E."/>
            <person name="Rounsley S."/>
            <person name="Rokhsar D.S."/>
        </authorList>
    </citation>
    <scope>NUCLEOTIDE SEQUENCE [LARGE SCALE GENOMIC DNA]</scope>
    <source>
        <strain evidence="4">cv. AM560-2</strain>
    </source>
</reference>
<dbReference type="OrthoDB" id="29853at2759"/>
<comment type="caution">
    <text evidence="3">The sequence shown here is derived from an EMBL/GenBank/DDBJ whole genome shotgun (WGS) entry which is preliminary data.</text>
</comment>
<sequence length="457" mass="52193">MLDGLLKSKFYSKCKSLMKMTKARLDMLKKKKSSVAKFLKNDMAELIRNGLDYNAYCRAEGLLVEQEMLACFNFIEQFCECISSNLSAICKQRECPEECREAVQSLIYAAARIPEFPELRDLRTLFVERYGTHLESFINKQFVETLRPKTTTKEMKLQLMHDIAEEFNIQWNAKSLEQELFKQPQENNRFPKNNDDISPKVNCKGNDGGDDFTKRTKHETGNKVNDTVEDTLLRKEKSKLAFRGRKNSFNERYNLPCSSEDKVISHRRKGSSDLDSLPTGNVHTEADLISEAKTKPKSVRRRPLKPPPGHETVGIVDRPLKRPPGHENFVRPESGAVAKADSTAVKEDEVKRGSMKTQGDDIDQKEEEEKIIDGLLMHYCKDSMKPNLKPPPKLRSTKSDLHFPPGREAYQAEEASPKKAAKGHNRLVSMQPENGHVHPNLPDYEDLAARFAALKRR</sequence>
<dbReference type="Gramene" id="Manes.11G045800.1.v8.1">
    <property type="protein sequence ID" value="Manes.11G045800.1.v8.1.CDS"/>
    <property type="gene ID" value="Manes.11G045800.v8.1"/>
</dbReference>
<feature type="compositionally biased region" description="Basic and acidic residues" evidence="2">
    <location>
        <begin position="211"/>
        <end position="221"/>
    </location>
</feature>
<dbReference type="GO" id="GO:0015031">
    <property type="term" value="P:protein transport"/>
    <property type="evidence" value="ECO:0007669"/>
    <property type="project" value="InterPro"/>
</dbReference>
<keyword evidence="4" id="KW-1185">Reference proteome</keyword>
<dbReference type="GO" id="GO:0008104">
    <property type="term" value="P:intracellular protein localization"/>
    <property type="evidence" value="ECO:0000318"/>
    <property type="project" value="GO_Central"/>
</dbReference>